<dbReference type="PATRIC" id="fig|993692.3.peg.1140"/>
<dbReference type="SUPFAM" id="SSF52047">
    <property type="entry name" value="RNI-like"/>
    <property type="match status" value="1"/>
</dbReference>
<evidence type="ECO:0000313" key="2">
    <source>
        <dbReference type="Proteomes" id="UP000051006"/>
    </source>
</evidence>
<dbReference type="InterPro" id="IPR011889">
    <property type="entry name" value="Liste_lipo_26"/>
</dbReference>
<organism evidence="1 2">
    <name type="scientific">Companilactobacillus kimchiensis</name>
    <dbReference type="NCBI Taxonomy" id="993692"/>
    <lineage>
        <taxon>Bacteria</taxon>
        <taxon>Bacillati</taxon>
        <taxon>Bacillota</taxon>
        <taxon>Bacilli</taxon>
        <taxon>Lactobacillales</taxon>
        <taxon>Lactobacillaceae</taxon>
        <taxon>Companilactobacillus</taxon>
    </lineage>
</organism>
<reference evidence="1 2" key="1">
    <citation type="journal article" date="2015" name="Genome Announc.">
        <title>Expanding the biotechnology potential of lactobacilli through comparative genomics of 213 strains and associated genera.</title>
        <authorList>
            <person name="Sun Z."/>
            <person name="Harris H.M."/>
            <person name="McCann A."/>
            <person name="Guo C."/>
            <person name="Argimon S."/>
            <person name="Zhang W."/>
            <person name="Yang X."/>
            <person name="Jeffery I.B."/>
            <person name="Cooney J.C."/>
            <person name="Kagawa T.F."/>
            <person name="Liu W."/>
            <person name="Song Y."/>
            <person name="Salvetti E."/>
            <person name="Wrobel A."/>
            <person name="Rasinkangas P."/>
            <person name="Parkhill J."/>
            <person name="Rea M.C."/>
            <person name="O'Sullivan O."/>
            <person name="Ritari J."/>
            <person name="Douillard F.P."/>
            <person name="Paul Ross R."/>
            <person name="Yang R."/>
            <person name="Briner A.E."/>
            <person name="Felis G.E."/>
            <person name="de Vos W.M."/>
            <person name="Barrangou R."/>
            <person name="Klaenhammer T.R."/>
            <person name="Caufield P.W."/>
            <person name="Cui Y."/>
            <person name="Zhang H."/>
            <person name="O'Toole P.W."/>
        </authorList>
    </citation>
    <scope>NUCLEOTIDE SEQUENCE [LARGE SCALE GENOMIC DNA]</scope>
    <source>
        <strain evidence="1 2">DSM 24716</strain>
    </source>
</reference>
<keyword evidence="2" id="KW-1185">Reference proteome</keyword>
<dbReference type="InterPro" id="IPR032675">
    <property type="entry name" value="LRR_dom_sf"/>
</dbReference>
<dbReference type="Pfam" id="PF03382">
    <property type="entry name" value="DUF285"/>
    <property type="match status" value="1"/>
</dbReference>
<dbReference type="RefSeq" id="WP_057881302.1">
    <property type="nucleotide sequence ID" value="NZ_JQCF01000021.1"/>
</dbReference>
<sequence length="417" mass="47030">MDTSQVTDMSQMFLNCRSLKNLDLKSFQTNQVNDMSQMFGGCSDLRMLNITNFDTSRVTNMNGMFSGCETLEKLDLSNFDTTNVKHMTNMFENSDALKSLNLGDKFIVPKDKEEDLKLVDKVWVNIGNGTEDNPKPDDKNGVTSVELLSMANKGNWVAKPEKEYQGPFTVKIPNNIDDELTVEIPTAVQPEYVGSTFEIDVPQKDGYVADKKTVAIIAMVDKLMTEDKVTYTALEKTPVKNQRKVEPTHYQSVQPLSAVQSAIKAAPVVETEVVKPAVKGTVTDFMNYVTVYPDLESAQVYDINGLKAQGRILDKNYSWFSDKALKIGDQKYYHVLNHDWIKAEDVYIYREIDKTVRTKDVLMTTLVDSRTKASDVRALGSLMILKSKKLALLNNHKYYQITANEFVDVDKVDVIDA</sequence>
<dbReference type="STRING" id="993692.IV57_GL001123"/>
<proteinExistence type="predicted"/>
<dbReference type="AlphaFoldDB" id="A0A0R2L9Q1"/>
<evidence type="ECO:0000313" key="1">
    <source>
        <dbReference type="EMBL" id="KRN98475.1"/>
    </source>
</evidence>
<dbReference type="Proteomes" id="UP000051006">
    <property type="component" value="Unassembled WGS sequence"/>
</dbReference>
<dbReference type="OrthoDB" id="5847479at2"/>
<accession>A0A0R2L9Q1</accession>
<keyword evidence="1" id="KW-0449">Lipoprotein</keyword>
<dbReference type="NCBIfam" id="TIGR02167">
    <property type="entry name" value="Liste_lipo_26"/>
    <property type="match status" value="3"/>
</dbReference>
<comment type="caution">
    <text evidence="1">The sequence shown here is derived from an EMBL/GenBank/DDBJ whole genome shotgun (WGS) entry which is preliminary data.</text>
</comment>
<name>A0A0R2L9Q1_9LACO</name>
<protein>
    <submittedName>
        <fullName evidence="1">Membrane associated lipoprotein</fullName>
    </submittedName>
</protein>
<dbReference type="InterPro" id="IPR005046">
    <property type="entry name" value="DUF285"/>
</dbReference>
<dbReference type="Gene3D" id="3.80.10.10">
    <property type="entry name" value="Ribonuclease Inhibitor"/>
    <property type="match status" value="1"/>
</dbReference>
<dbReference type="EMBL" id="JQCF01000021">
    <property type="protein sequence ID" value="KRN98475.1"/>
    <property type="molecule type" value="Genomic_DNA"/>
</dbReference>
<gene>
    <name evidence="1" type="ORF">IV57_GL001123</name>
</gene>